<dbReference type="EMBL" id="JAGTTM010000001">
    <property type="protein sequence ID" value="MCC2028039.1"/>
    <property type="molecule type" value="Genomic_DNA"/>
</dbReference>
<feature type="domain" description="AB hydrolase-1" evidence="1">
    <location>
        <begin position="26"/>
        <end position="149"/>
    </location>
</feature>
<proteinExistence type="predicted"/>
<comment type="caution">
    <text evidence="2">The sequence shown here is derived from an EMBL/GenBank/DDBJ whole genome shotgun (WGS) entry which is preliminary data.</text>
</comment>
<evidence type="ECO:0000313" key="3">
    <source>
        <dbReference type="Proteomes" id="UP001139289"/>
    </source>
</evidence>
<dbReference type="Gene3D" id="3.40.50.1820">
    <property type="entry name" value="alpha/beta hydrolase"/>
    <property type="match status" value="1"/>
</dbReference>
<dbReference type="Proteomes" id="UP001139289">
    <property type="component" value="Unassembled WGS sequence"/>
</dbReference>
<dbReference type="PANTHER" id="PTHR43194">
    <property type="entry name" value="HYDROLASE ALPHA/BETA FOLD FAMILY"/>
    <property type="match status" value="1"/>
</dbReference>
<keyword evidence="2" id="KW-0378">Hydrolase</keyword>
<protein>
    <submittedName>
        <fullName evidence="2">Alpha/beta hydrolase</fullName>
    </submittedName>
</protein>
<accession>A0A9X1LLM6</accession>
<dbReference type="PANTHER" id="PTHR43194:SF2">
    <property type="entry name" value="PEROXISOMAL MEMBRANE PROTEIN LPX1"/>
    <property type="match status" value="1"/>
</dbReference>
<dbReference type="SUPFAM" id="SSF53474">
    <property type="entry name" value="alpha/beta-Hydrolases"/>
    <property type="match status" value="1"/>
</dbReference>
<dbReference type="InterPro" id="IPR050228">
    <property type="entry name" value="Carboxylesterase_BioH"/>
</dbReference>
<organism evidence="2 3">
    <name type="scientific">Microbacterium tenebrionis</name>
    <dbReference type="NCBI Taxonomy" id="2830665"/>
    <lineage>
        <taxon>Bacteria</taxon>
        <taxon>Bacillati</taxon>
        <taxon>Actinomycetota</taxon>
        <taxon>Actinomycetes</taxon>
        <taxon>Micrococcales</taxon>
        <taxon>Microbacteriaceae</taxon>
        <taxon>Microbacterium</taxon>
    </lineage>
</organism>
<dbReference type="PRINTS" id="PR00111">
    <property type="entry name" value="ABHYDROLASE"/>
</dbReference>
<dbReference type="Pfam" id="PF00561">
    <property type="entry name" value="Abhydrolase_1"/>
    <property type="match status" value="1"/>
</dbReference>
<dbReference type="InterPro" id="IPR029058">
    <property type="entry name" value="AB_hydrolase_fold"/>
</dbReference>
<dbReference type="RefSeq" id="WP_227529393.1">
    <property type="nucleotide sequence ID" value="NZ_JAGTTM010000001.1"/>
</dbReference>
<dbReference type="InterPro" id="IPR000073">
    <property type="entry name" value="AB_hydrolase_1"/>
</dbReference>
<evidence type="ECO:0000259" key="1">
    <source>
        <dbReference type="Pfam" id="PF00561"/>
    </source>
</evidence>
<evidence type="ECO:0000313" key="2">
    <source>
        <dbReference type="EMBL" id="MCC2028039.1"/>
    </source>
</evidence>
<name>A0A9X1LLM6_9MICO</name>
<sequence>MGEARRAVTVEDGTTISYSVFDGADPAVVILHGLAGSGREFIPTAHALAPRRVLLIDQRGHGLSTRMPAEVSRAAFVNDVARVIEAEGAQPVDLIGQSMGAHTALLVAAAHPDLVNRLVLLEGNEGGGSAEEHAALGDYFRSWETPFSSREEARELLGGGPLARAWAADLEEREDGLYPRFAADVMVRAISEVAVPRWSEWESITTPTLVVYADGGMFTEGQKAEFVARGKNAKRADLTGATHDAHLDAFDQWSAALRGFLIAR</sequence>
<dbReference type="AlphaFoldDB" id="A0A9X1LLM6"/>
<gene>
    <name evidence="2" type="ORF">KEC56_00600</name>
</gene>
<reference evidence="2" key="1">
    <citation type="submission" date="2021-04" db="EMBL/GenBank/DDBJ databases">
        <title>Microbacterium tenobrionis sp. nov. and Microbacterium allomyrinae sp. nov., isolated from larvae of Tenobrio molitor and Allomyrina dichotoma, respectively.</title>
        <authorList>
            <person name="Lee S.D."/>
        </authorList>
    </citation>
    <scope>NUCLEOTIDE SEQUENCE</scope>
    <source>
        <strain evidence="2">YMB-B2</strain>
    </source>
</reference>
<dbReference type="GO" id="GO:0016787">
    <property type="term" value="F:hydrolase activity"/>
    <property type="evidence" value="ECO:0007669"/>
    <property type="project" value="UniProtKB-KW"/>
</dbReference>
<keyword evidence="3" id="KW-1185">Reference proteome</keyword>